<name>A0A2B4RFM6_STYPI</name>
<dbReference type="AlphaFoldDB" id="A0A2B4RFM6"/>
<evidence type="ECO:0000313" key="2">
    <source>
        <dbReference type="Proteomes" id="UP000225706"/>
    </source>
</evidence>
<reference evidence="2" key="1">
    <citation type="journal article" date="2017" name="bioRxiv">
        <title>Comparative analysis of the genomes of Stylophora pistillata and Acropora digitifera provides evidence for extensive differences between species of corals.</title>
        <authorList>
            <person name="Voolstra C.R."/>
            <person name="Li Y."/>
            <person name="Liew Y.J."/>
            <person name="Baumgarten S."/>
            <person name="Zoccola D."/>
            <person name="Flot J.-F."/>
            <person name="Tambutte S."/>
            <person name="Allemand D."/>
            <person name="Aranda M."/>
        </authorList>
    </citation>
    <scope>NUCLEOTIDE SEQUENCE [LARGE SCALE GENOMIC DNA]</scope>
</reference>
<dbReference type="Proteomes" id="UP000225706">
    <property type="component" value="Unassembled WGS sequence"/>
</dbReference>
<comment type="caution">
    <text evidence="1">The sequence shown here is derived from an EMBL/GenBank/DDBJ whole genome shotgun (WGS) entry which is preliminary data.</text>
</comment>
<protein>
    <submittedName>
        <fullName evidence="1">Uncharacterized protein</fullName>
    </submittedName>
</protein>
<accession>A0A2B4RFM6</accession>
<proteinExistence type="predicted"/>
<keyword evidence="2" id="KW-1185">Reference proteome</keyword>
<organism evidence="1 2">
    <name type="scientific">Stylophora pistillata</name>
    <name type="common">Smooth cauliflower coral</name>
    <dbReference type="NCBI Taxonomy" id="50429"/>
    <lineage>
        <taxon>Eukaryota</taxon>
        <taxon>Metazoa</taxon>
        <taxon>Cnidaria</taxon>
        <taxon>Anthozoa</taxon>
        <taxon>Hexacorallia</taxon>
        <taxon>Scleractinia</taxon>
        <taxon>Astrocoeniina</taxon>
        <taxon>Pocilloporidae</taxon>
        <taxon>Stylophora</taxon>
    </lineage>
</organism>
<gene>
    <name evidence="1" type="ORF">AWC38_SpisGene20739</name>
</gene>
<evidence type="ECO:0000313" key="1">
    <source>
        <dbReference type="EMBL" id="PFX15062.1"/>
    </source>
</evidence>
<dbReference type="EMBL" id="LSMT01000691">
    <property type="protein sequence ID" value="PFX15062.1"/>
    <property type="molecule type" value="Genomic_DNA"/>
</dbReference>
<sequence>MAFFVRDNYSVWSEVRQKNKSEKRKRAKSSSPQIIRPLDRDKARFQLLEVLERRDSIECSRLEIDHTRNHALSGSALRKDPSTGITTEELEHQNDETDKLGHLDSGDDSVIAATATEDQKLKYAIVKGIFEAIELGVKNSSWCLPTRCKRDGCKNFLSAADVLQAPTLPDGHRELYCENCCTTFLHRPAFVNGDPRNIAYIGHWDSFQPFGKKSRSNGYQVNYAGSLPDFPPANIIIRHIILLWMGDHPALFEVCKTKGAGGRKGCRSRSQSWFKPVGQPFNVAISKTINSASSCGQESTLKTKKSWITLLGPYGEWLSEESGESINWPKRSLRPSRQRSMALLTSELKLGPDPIEMHLTFPSRLPSSSIP</sequence>